<proteinExistence type="predicted"/>
<evidence type="ECO:0000256" key="12">
    <source>
        <dbReference type="ARBA" id="ARBA00022955"/>
    </source>
</evidence>
<dbReference type="InterPro" id="IPR005919">
    <property type="entry name" value="Pmev_kin_anim"/>
</dbReference>
<dbReference type="GO" id="GO:0005829">
    <property type="term" value="C:cytosol"/>
    <property type="evidence" value="ECO:0007669"/>
    <property type="project" value="UniProtKB-SubCell"/>
</dbReference>
<keyword evidence="13" id="KW-0756">Sterol biosynthesis</keyword>
<dbReference type="GO" id="GO:0006695">
    <property type="term" value="P:cholesterol biosynthetic process"/>
    <property type="evidence" value="ECO:0007669"/>
    <property type="project" value="UniProtKB-KW"/>
</dbReference>
<comment type="caution">
    <text evidence="18">The sequence shown here is derived from an EMBL/GenBank/DDBJ whole genome shotgun (WGS) entry which is preliminary data.</text>
</comment>
<dbReference type="GO" id="GO:0005524">
    <property type="term" value="F:ATP binding"/>
    <property type="evidence" value="ECO:0007669"/>
    <property type="project" value="UniProtKB-KW"/>
</dbReference>
<keyword evidence="6" id="KW-0153">Cholesterol metabolism</keyword>
<evidence type="ECO:0000256" key="2">
    <source>
        <dbReference type="ARBA" id="ARBA00005017"/>
    </source>
</evidence>
<evidence type="ECO:0000256" key="11">
    <source>
        <dbReference type="ARBA" id="ARBA00022840"/>
    </source>
</evidence>
<protein>
    <recommendedName>
        <fullName evidence="17">Phosphomevalonate kinase</fullName>
        <ecNumber evidence="3">2.7.4.2</ecNumber>
    </recommendedName>
</protein>
<evidence type="ECO:0000256" key="17">
    <source>
        <dbReference type="ARBA" id="ARBA00034549"/>
    </source>
</evidence>
<name>A0A9D1FKI0_9BACT</name>
<keyword evidence="7" id="KW-0808">Transferase</keyword>
<keyword evidence="12" id="KW-0752">Steroid biosynthesis</keyword>
<reference evidence="18" key="2">
    <citation type="journal article" date="2021" name="PeerJ">
        <title>Extensive microbial diversity within the chicken gut microbiome revealed by metagenomics and culture.</title>
        <authorList>
            <person name="Gilroy R."/>
            <person name="Ravi A."/>
            <person name="Getino M."/>
            <person name="Pursley I."/>
            <person name="Horton D.L."/>
            <person name="Alikhan N.F."/>
            <person name="Baker D."/>
            <person name="Gharbi K."/>
            <person name="Hall N."/>
            <person name="Watson M."/>
            <person name="Adriaenssens E.M."/>
            <person name="Foster-Nyarko E."/>
            <person name="Jarju S."/>
            <person name="Secka A."/>
            <person name="Antonio M."/>
            <person name="Oren A."/>
            <person name="Chaudhuri R.R."/>
            <person name="La Ragione R."/>
            <person name="Hildebrand F."/>
            <person name="Pallen M.J."/>
        </authorList>
    </citation>
    <scope>NUCLEOTIDE SEQUENCE</scope>
    <source>
        <strain evidence="18">CHK152-2871</strain>
    </source>
</reference>
<evidence type="ECO:0000256" key="15">
    <source>
        <dbReference type="ARBA" id="ARBA00023166"/>
    </source>
</evidence>
<comment type="subcellular location">
    <subcellularLocation>
        <location evidence="1">Cytoplasm</location>
        <location evidence="1">Cytosol</location>
    </subcellularLocation>
</comment>
<accession>A0A9D1FKI0</accession>
<dbReference type="SUPFAM" id="SSF52540">
    <property type="entry name" value="P-loop containing nucleoside triphosphate hydrolases"/>
    <property type="match status" value="1"/>
</dbReference>
<evidence type="ECO:0000256" key="8">
    <source>
        <dbReference type="ARBA" id="ARBA00022741"/>
    </source>
</evidence>
<dbReference type="GO" id="GO:0019287">
    <property type="term" value="P:isopentenyl diphosphate biosynthetic process, mevalonate pathway"/>
    <property type="evidence" value="ECO:0007669"/>
    <property type="project" value="TreeGrafter"/>
</dbReference>
<evidence type="ECO:0000313" key="19">
    <source>
        <dbReference type="Proteomes" id="UP000886865"/>
    </source>
</evidence>
<keyword evidence="14" id="KW-0443">Lipid metabolism</keyword>
<dbReference type="InterPro" id="IPR027417">
    <property type="entry name" value="P-loop_NTPase"/>
</dbReference>
<evidence type="ECO:0000313" key="18">
    <source>
        <dbReference type="EMBL" id="HIS75147.1"/>
    </source>
</evidence>
<dbReference type="GO" id="GO:0004631">
    <property type="term" value="F:phosphomevalonate kinase activity"/>
    <property type="evidence" value="ECO:0007669"/>
    <property type="project" value="UniProtKB-EC"/>
</dbReference>
<dbReference type="AlphaFoldDB" id="A0A9D1FKI0"/>
<keyword evidence="15" id="KW-1207">Sterol metabolism</keyword>
<evidence type="ECO:0000256" key="10">
    <source>
        <dbReference type="ARBA" id="ARBA00022778"/>
    </source>
</evidence>
<evidence type="ECO:0000256" key="9">
    <source>
        <dbReference type="ARBA" id="ARBA00022777"/>
    </source>
</evidence>
<evidence type="ECO:0000256" key="14">
    <source>
        <dbReference type="ARBA" id="ARBA00023098"/>
    </source>
</evidence>
<dbReference type="EC" id="2.7.4.2" evidence="3"/>
<keyword evidence="8" id="KW-0547">Nucleotide-binding</keyword>
<organism evidence="18 19">
    <name type="scientific">Candidatus Galligastranaerophilus intestinavium</name>
    <dbReference type="NCBI Taxonomy" id="2840836"/>
    <lineage>
        <taxon>Bacteria</taxon>
        <taxon>Candidatus Galligastranaerophilus</taxon>
    </lineage>
</organism>
<keyword evidence="4" id="KW-0963">Cytoplasm</keyword>
<evidence type="ECO:0000256" key="16">
    <source>
        <dbReference type="ARBA" id="ARBA00023221"/>
    </source>
</evidence>
<keyword evidence="16" id="KW-0753">Steroid metabolism</keyword>
<keyword evidence="10" id="KW-0152">Cholesterol biosynthesis</keyword>
<comment type="pathway">
    <text evidence="2">Isoprenoid biosynthesis; isopentenyl diphosphate biosynthesis via mevalonate pathway; isopentenyl diphosphate from (R)-mevalonate: step 2/3.</text>
</comment>
<reference evidence="18" key="1">
    <citation type="submission" date="2020-10" db="EMBL/GenBank/DDBJ databases">
        <authorList>
            <person name="Gilroy R."/>
        </authorList>
    </citation>
    <scope>NUCLEOTIDE SEQUENCE</scope>
    <source>
        <strain evidence="18">CHK152-2871</strain>
    </source>
</reference>
<dbReference type="Pfam" id="PF04275">
    <property type="entry name" value="P-mevalo_kinase"/>
    <property type="match status" value="1"/>
</dbReference>
<dbReference type="Gene3D" id="3.40.50.300">
    <property type="entry name" value="P-loop containing nucleotide triphosphate hydrolases"/>
    <property type="match status" value="1"/>
</dbReference>
<gene>
    <name evidence="18" type="ORF">IAA86_09045</name>
</gene>
<evidence type="ECO:0000256" key="3">
    <source>
        <dbReference type="ARBA" id="ARBA00012958"/>
    </source>
</evidence>
<keyword evidence="9" id="KW-0418">Kinase</keyword>
<evidence type="ECO:0000256" key="1">
    <source>
        <dbReference type="ARBA" id="ARBA00004514"/>
    </source>
</evidence>
<evidence type="ECO:0000256" key="13">
    <source>
        <dbReference type="ARBA" id="ARBA00023011"/>
    </source>
</evidence>
<dbReference type="PANTHER" id="PTHR13101">
    <property type="entry name" value="PHOSPHOMEVALONATE KINASE"/>
    <property type="match status" value="1"/>
</dbReference>
<dbReference type="Proteomes" id="UP000886865">
    <property type="component" value="Unassembled WGS sequence"/>
</dbReference>
<dbReference type="PANTHER" id="PTHR13101:SF1">
    <property type="entry name" value="PHOSPHOMEVALONATE KINASE"/>
    <property type="match status" value="1"/>
</dbReference>
<keyword evidence="11" id="KW-0067">ATP-binding</keyword>
<evidence type="ECO:0000256" key="5">
    <source>
        <dbReference type="ARBA" id="ARBA00022516"/>
    </source>
</evidence>
<evidence type="ECO:0000256" key="4">
    <source>
        <dbReference type="ARBA" id="ARBA00022490"/>
    </source>
</evidence>
<evidence type="ECO:0000256" key="7">
    <source>
        <dbReference type="ARBA" id="ARBA00022679"/>
    </source>
</evidence>
<evidence type="ECO:0000256" key="6">
    <source>
        <dbReference type="ARBA" id="ARBA00022548"/>
    </source>
</evidence>
<dbReference type="EMBL" id="DVJQ01000076">
    <property type="protein sequence ID" value="HIS75147.1"/>
    <property type="molecule type" value="Genomic_DNA"/>
</dbReference>
<keyword evidence="5" id="KW-0444">Lipid biosynthesis</keyword>
<sequence length="174" mass="20046">MNKIIVISGKQYSGKDTLAKILLEGLSDFVRVGIGDAIKIKYASDNNLTFDEVEKNKHIYRSDLIKLGNWGRAQDSDYWLKNIVAMKQNVIIPDVRLVHEVEVFKSFNAFCIRVEASFENRSKRAVITNADDLTETALDNYDKWDFVVDNNSDYEHLKKQANEILAILRKNYLL</sequence>